<sequence length="1399" mass="157961">MVNRSDGRDRWLTVVIVELVVNHGDAVMVVNGRSVVNHGDWWYCFLTTRRSTSWYCVFLGNNLLSESSKRQVTFSRSGAEAIISWLFGNIKNPNGGWRKKYGRSAISGWNPEFIDEDNENDSHSEVESEFTLGSKELGSEDKADNGLYDELEQEENSKEKRDNLPKPPGFEFRVTDKVMQQTSEGEKMKSQGNEIALESVLGSKNHERENIIWKHVKTNVETGGNGGYRKEGFGDSGSFMEGSVPNGYKPNMESSLLEKLNDFVEIGQAMGYSMEGCLRNIKELITEHGVVNDQIDEVLVKSLWGDSTFNYAFSSSIGYSGGVVCVSDKSMFIKENVLVSDYFVLVEGEWKCSIFKTLMIAIYAAQALSERSMLWGYLHDVISRWFREVIIMGDFNEVRMALKRYGSIFHKPGADAFNHFITSSGLNDIPLCGYTFTWVHKDADKMSKLDQFLVSDGVLASFPSLTRVILDKHLSYHWPIFLHELQVDYGLVPFRLYHSLFLIKGFDSFVKQAWQKDKVDERNSMIYLKKKLQLLKKKLWAWGKEARKDLEKKRFEIQSEIYELDKRIDCGCLSASLTSSRALLHKSLLDLDKIRDMELIQKAKLKWAVEGDENSRYFHGVIKKRRHQRSIRVVLVNKEWIENPDRVKREFHNHFASRFSNLHATRLLFEGSFPRSLSNEQASSLEAVVTDQDIKNAVCDCGKFPIVCNPSFISLIPKISDAKFVKDFWTISLIGCQYKIVGKILANRLSVVINSLVSSEQSAFMKGRQILDGPMILNEVLGWCNNKKKQTMIFKVDFKKAFDSVRWEYLDDFLYKYGFGSRDTVQLETAMSTISQEYLLEFTSEYGISDALHPGLPGPEDRIVDFSKGKVPLPKDVPTTRGAPEAGPAKRVSVTDPPAVKECRKRGHDGANANAPLNVLGRDHADPRPTGSTRGGKSFVAIELSMGSTRPTLMSQSIPADMSDPDPLSFADPRSRPLADVAQSSKRAAVAGDPKSENTSFASMVGSPESIYRPEWGIPNGSTHDTPEACQDLVDHIAPPGYFLELHHLHNDDFLRQYNVNLARQVAMGSQLRLRFEQEAKLLKKSVAQVACRDKRIQARENEIKNLEELLEAEADMKKVAEDKSAKLSQELKHMRALFSDLQVSNEHLSQQVSTLQEQVSGEEKLKATFEEFKYYEDNRVEQRCAEMDARLDALSIDFDEELYPRMLTAIAGRRWMIRRGLRLSVMKCGESIELSQSQIYCGPLGVKNQKYPLVDQLEGLKDAPIDVIMAALHLESDTGDDAPQWVRELRPSSSHLTIPLYPEVCDPMDPWACKEETLLADVIAANVSRAEKKKKCRVICRTHGVGFAHHAWSDGVPVSVPTVVPQGLAILLADAATQTKSDEVSQLLRSSSLPVMRN</sequence>
<reference evidence="4" key="1">
    <citation type="journal article" date="2019" name="Sci. Rep.">
        <title>Draft genome of Tanacetum cinerariifolium, the natural source of mosquito coil.</title>
        <authorList>
            <person name="Yamashiro T."/>
            <person name="Shiraishi A."/>
            <person name="Satake H."/>
            <person name="Nakayama K."/>
        </authorList>
    </citation>
    <scope>NUCLEOTIDE SEQUENCE</scope>
</reference>
<evidence type="ECO:0000313" key="4">
    <source>
        <dbReference type="EMBL" id="GEU39264.1"/>
    </source>
</evidence>
<dbReference type="PANTHER" id="PTHR33710">
    <property type="entry name" value="BNAC02G09200D PROTEIN"/>
    <property type="match status" value="1"/>
</dbReference>
<feature type="coiled-coil region" evidence="1">
    <location>
        <begin position="1097"/>
        <end position="1166"/>
    </location>
</feature>
<dbReference type="EMBL" id="BKCJ010001152">
    <property type="protein sequence ID" value="GEU39264.1"/>
    <property type="molecule type" value="Genomic_DNA"/>
</dbReference>
<dbReference type="InterPro" id="IPR036691">
    <property type="entry name" value="Endo/exonu/phosph_ase_sf"/>
</dbReference>
<keyword evidence="1" id="KW-0175">Coiled coil</keyword>
<proteinExistence type="predicted"/>
<evidence type="ECO:0000256" key="1">
    <source>
        <dbReference type="SAM" id="Coils"/>
    </source>
</evidence>
<dbReference type="Gene3D" id="3.60.10.10">
    <property type="entry name" value="Endonuclease/exonuclease/phosphatase"/>
    <property type="match status" value="1"/>
</dbReference>
<gene>
    <name evidence="4" type="ORF">Tci_011242</name>
</gene>
<feature type="region of interest" description="Disordered" evidence="2">
    <location>
        <begin position="112"/>
        <end position="171"/>
    </location>
</feature>
<comment type="caution">
    <text evidence="4">The sequence shown here is derived from an EMBL/GenBank/DDBJ whole genome shotgun (WGS) entry which is preliminary data.</text>
</comment>
<feature type="domain" description="Reverse transcriptase" evidence="3">
    <location>
        <begin position="726"/>
        <end position="822"/>
    </location>
</feature>
<evidence type="ECO:0000259" key="3">
    <source>
        <dbReference type="Pfam" id="PF00078"/>
    </source>
</evidence>
<keyword evidence="4" id="KW-0695">RNA-directed DNA polymerase</keyword>
<feature type="compositionally biased region" description="Basic and acidic residues" evidence="2">
    <location>
        <begin position="155"/>
        <end position="164"/>
    </location>
</feature>
<accession>A0A6L2JUI6</accession>
<dbReference type="InterPro" id="IPR000477">
    <property type="entry name" value="RT_dom"/>
</dbReference>
<dbReference type="Pfam" id="PF00078">
    <property type="entry name" value="RVT_1"/>
    <property type="match status" value="1"/>
</dbReference>
<name>A0A6L2JUI6_TANCI</name>
<feature type="region of interest" description="Disordered" evidence="2">
    <location>
        <begin position="871"/>
        <end position="1001"/>
    </location>
</feature>
<dbReference type="GO" id="GO:0003964">
    <property type="term" value="F:RNA-directed DNA polymerase activity"/>
    <property type="evidence" value="ECO:0007669"/>
    <property type="project" value="UniProtKB-KW"/>
</dbReference>
<protein>
    <submittedName>
        <fullName evidence="4">RNA-directed DNA polymerase, eukaryota</fullName>
    </submittedName>
</protein>
<keyword evidence="4" id="KW-0548">Nucleotidyltransferase</keyword>
<feature type="compositionally biased region" description="Polar residues" evidence="2">
    <location>
        <begin position="946"/>
        <end position="958"/>
    </location>
</feature>
<organism evidence="4">
    <name type="scientific">Tanacetum cinerariifolium</name>
    <name type="common">Dalmatian daisy</name>
    <name type="synonym">Chrysanthemum cinerariifolium</name>
    <dbReference type="NCBI Taxonomy" id="118510"/>
    <lineage>
        <taxon>Eukaryota</taxon>
        <taxon>Viridiplantae</taxon>
        <taxon>Streptophyta</taxon>
        <taxon>Embryophyta</taxon>
        <taxon>Tracheophyta</taxon>
        <taxon>Spermatophyta</taxon>
        <taxon>Magnoliopsida</taxon>
        <taxon>eudicotyledons</taxon>
        <taxon>Gunneridae</taxon>
        <taxon>Pentapetalae</taxon>
        <taxon>asterids</taxon>
        <taxon>campanulids</taxon>
        <taxon>Asterales</taxon>
        <taxon>Asteraceae</taxon>
        <taxon>Asteroideae</taxon>
        <taxon>Anthemideae</taxon>
        <taxon>Anthemidinae</taxon>
        <taxon>Tanacetum</taxon>
    </lineage>
</organism>
<dbReference type="SUPFAM" id="SSF56219">
    <property type="entry name" value="DNase I-like"/>
    <property type="match status" value="1"/>
</dbReference>
<evidence type="ECO:0000256" key="2">
    <source>
        <dbReference type="SAM" id="MobiDB-lite"/>
    </source>
</evidence>
<keyword evidence="4" id="KW-0808">Transferase</keyword>
<dbReference type="PANTHER" id="PTHR33710:SF64">
    <property type="entry name" value="ENDONUCLEASE_EXONUCLEASE_PHOSPHATASE DOMAIN-CONTAINING PROTEIN"/>
    <property type="match status" value="1"/>
</dbReference>